<feature type="transmembrane region" description="Helical" evidence="13">
    <location>
        <begin position="765"/>
        <end position="786"/>
    </location>
</feature>
<reference evidence="17 18" key="2">
    <citation type="submission" date="2024-05" db="EMBL/GenBank/DDBJ databases">
        <authorList>
            <person name="Chen Y."/>
            <person name="Shah S."/>
            <person name="Dougan E. K."/>
            <person name="Thang M."/>
            <person name="Chan C."/>
        </authorList>
    </citation>
    <scope>NUCLEOTIDE SEQUENCE [LARGE SCALE GENOMIC DNA]</scope>
</reference>
<protein>
    <submittedName>
        <fullName evidence="17">Mitochondrial intermediate peptidase</fullName>
    </submittedName>
</protein>
<evidence type="ECO:0000256" key="5">
    <source>
        <dbReference type="ARBA" id="ARBA00022771"/>
    </source>
</evidence>
<evidence type="ECO:0000256" key="2">
    <source>
        <dbReference type="ARBA" id="ARBA00006040"/>
    </source>
</evidence>
<evidence type="ECO:0000256" key="7">
    <source>
        <dbReference type="ARBA" id="ARBA00022833"/>
    </source>
</evidence>
<evidence type="ECO:0000256" key="10">
    <source>
        <dbReference type="ARBA" id="ARBA00023128"/>
    </source>
</evidence>
<feature type="transmembrane region" description="Helical" evidence="13">
    <location>
        <begin position="163"/>
        <end position="186"/>
    </location>
</feature>
<dbReference type="PROSITE" id="PS51292">
    <property type="entry name" value="ZF_RING_CH"/>
    <property type="match status" value="1"/>
</dbReference>
<name>A0A9P1D1I4_9DINO</name>
<keyword evidence="3 11" id="KW-0645">Protease</keyword>
<evidence type="ECO:0000256" key="1">
    <source>
        <dbReference type="ARBA" id="ARBA00004173"/>
    </source>
</evidence>
<dbReference type="InterPro" id="IPR001567">
    <property type="entry name" value="Pept_M3A_M3B_dom"/>
</dbReference>
<dbReference type="PROSITE" id="PS50108">
    <property type="entry name" value="CRIB"/>
    <property type="match status" value="1"/>
</dbReference>
<dbReference type="GO" id="GO:0006518">
    <property type="term" value="P:peptide metabolic process"/>
    <property type="evidence" value="ECO:0007669"/>
    <property type="project" value="TreeGrafter"/>
</dbReference>
<dbReference type="EMBL" id="CAMXCT020002902">
    <property type="protein sequence ID" value="CAL1154581.1"/>
    <property type="molecule type" value="Genomic_DNA"/>
</dbReference>
<evidence type="ECO:0000313" key="16">
    <source>
        <dbReference type="EMBL" id="CAI4001206.1"/>
    </source>
</evidence>
<dbReference type="SMART" id="SM00744">
    <property type="entry name" value="RINGv"/>
    <property type="match status" value="1"/>
</dbReference>
<dbReference type="Pfam" id="PF01432">
    <property type="entry name" value="Peptidase_M3"/>
    <property type="match status" value="1"/>
</dbReference>
<dbReference type="PANTHER" id="PTHR11804:SF79">
    <property type="entry name" value="MITOCHONDRIAL INTERMEDIATE PEPTIDASE"/>
    <property type="match status" value="1"/>
</dbReference>
<keyword evidence="7 11" id="KW-0862">Zinc</keyword>
<gene>
    <name evidence="16" type="ORF">C1SCF055_LOCUS27270</name>
</gene>
<keyword evidence="13" id="KW-0812">Transmembrane</keyword>
<feature type="transmembrane region" description="Helical" evidence="13">
    <location>
        <begin position="682"/>
        <end position="706"/>
    </location>
</feature>
<evidence type="ECO:0000256" key="8">
    <source>
        <dbReference type="ARBA" id="ARBA00022946"/>
    </source>
</evidence>
<dbReference type="InterPro" id="IPR000095">
    <property type="entry name" value="CRIB_dom"/>
</dbReference>
<dbReference type="Pfam" id="PF12906">
    <property type="entry name" value="RINGv"/>
    <property type="match status" value="1"/>
</dbReference>
<dbReference type="GO" id="GO:0005739">
    <property type="term" value="C:mitochondrion"/>
    <property type="evidence" value="ECO:0007669"/>
    <property type="project" value="UniProtKB-SubCell"/>
</dbReference>
<dbReference type="InterPro" id="IPR024079">
    <property type="entry name" value="MetalloPept_cat_dom_sf"/>
</dbReference>
<feature type="transmembrane region" description="Helical" evidence="13">
    <location>
        <begin position="726"/>
        <end position="744"/>
    </location>
</feature>
<dbReference type="EMBL" id="CAMXCT010002902">
    <property type="protein sequence ID" value="CAI4001206.1"/>
    <property type="molecule type" value="Genomic_DNA"/>
</dbReference>
<feature type="transmembrane region" description="Helical" evidence="13">
    <location>
        <begin position="402"/>
        <end position="428"/>
    </location>
</feature>
<evidence type="ECO:0000256" key="12">
    <source>
        <dbReference type="SAM" id="MobiDB-lite"/>
    </source>
</evidence>
<dbReference type="GO" id="GO:0004222">
    <property type="term" value="F:metalloendopeptidase activity"/>
    <property type="evidence" value="ECO:0007669"/>
    <property type="project" value="InterPro"/>
</dbReference>
<evidence type="ECO:0000256" key="11">
    <source>
        <dbReference type="RuleBase" id="RU003435"/>
    </source>
</evidence>
<dbReference type="InterPro" id="IPR024077">
    <property type="entry name" value="Neurolysin/TOP_dom2"/>
</dbReference>
<keyword evidence="5" id="KW-0863">Zinc-finger</keyword>
<comment type="cofactor">
    <cofactor evidence="11">
        <name>Zn(2+)</name>
        <dbReference type="ChEBI" id="CHEBI:29105"/>
    </cofactor>
    <text evidence="11">Binds 1 zinc ion.</text>
</comment>
<feature type="region of interest" description="Disordered" evidence="12">
    <location>
        <begin position="192"/>
        <end position="230"/>
    </location>
</feature>
<evidence type="ECO:0000256" key="6">
    <source>
        <dbReference type="ARBA" id="ARBA00022801"/>
    </source>
</evidence>
<dbReference type="Gene3D" id="1.10.1370.10">
    <property type="entry name" value="Neurolysin, domain 3"/>
    <property type="match status" value="1"/>
</dbReference>
<keyword evidence="8" id="KW-0809">Transit peptide</keyword>
<dbReference type="GO" id="GO:0006508">
    <property type="term" value="P:proteolysis"/>
    <property type="evidence" value="ECO:0007669"/>
    <property type="project" value="UniProtKB-KW"/>
</dbReference>
<feature type="transmembrane region" description="Helical" evidence="13">
    <location>
        <begin position="250"/>
        <end position="270"/>
    </location>
</feature>
<evidence type="ECO:0000256" key="3">
    <source>
        <dbReference type="ARBA" id="ARBA00022670"/>
    </source>
</evidence>
<feature type="transmembrane region" description="Helical" evidence="13">
    <location>
        <begin position="440"/>
        <end position="461"/>
    </location>
</feature>
<keyword evidence="18" id="KW-1185">Reference proteome</keyword>
<dbReference type="GO" id="GO:0008270">
    <property type="term" value="F:zinc ion binding"/>
    <property type="evidence" value="ECO:0007669"/>
    <property type="project" value="UniProtKB-KW"/>
</dbReference>
<dbReference type="Gene3D" id="3.40.390.10">
    <property type="entry name" value="Collagenase (Catalytic Domain)"/>
    <property type="match status" value="1"/>
</dbReference>
<evidence type="ECO:0000313" key="18">
    <source>
        <dbReference type="Proteomes" id="UP001152797"/>
    </source>
</evidence>
<evidence type="ECO:0000256" key="13">
    <source>
        <dbReference type="SAM" id="Phobius"/>
    </source>
</evidence>
<dbReference type="OrthoDB" id="17530at2759"/>
<dbReference type="Proteomes" id="UP001152797">
    <property type="component" value="Unassembled WGS sequence"/>
</dbReference>
<keyword evidence="10" id="KW-0496">Mitochondrion</keyword>
<dbReference type="InterPro" id="IPR011016">
    <property type="entry name" value="Znf_RING-CH"/>
</dbReference>
<dbReference type="InterPro" id="IPR033851">
    <property type="entry name" value="M3A_MIP"/>
</dbReference>
<organism evidence="16">
    <name type="scientific">Cladocopium goreaui</name>
    <dbReference type="NCBI Taxonomy" id="2562237"/>
    <lineage>
        <taxon>Eukaryota</taxon>
        <taxon>Sar</taxon>
        <taxon>Alveolata</taxon>
        <taxon>Dinophyceae</taxon>
        <taxon>Suessiales</taxon>
        <taxon>Symbiodiniaceae</taxon>
        <taxon>Cladocopium</taxon>
    </lineage>
</organism>
<dbReference type="InterPro" id="IPR045090">
    <property type="entry name" value="Pept_M3A_M3B"/>
</dbReference>
<feature type="compositionally biased region" description="Low complexity" evidence="12">
    <location>
        <begin position="197"/>
        <end position="219"/>
    </location>
</feature>
<evidence type="ECO:0000256" key="9">
    <source>
        <dbReference type="ARBA" id="ARBA00023049"/>
    </source>
</evidence>
<comment type="subcellular location">
    <subcellularLocation>
        <location evidence="1">Mitochondrion</location>
    </subcellularLocation>
</comment>
<comment type="similarity">
    <text evidence="2 11">Belongs to the peptidase M3 family.</text>
</comment>
<keyword evidence="4 11" id="KW-0479">Metal-binding</keyword>
<keyword evidence="9 11" id="KW-0482">Metalloprotease</keyword>
<dbReference type="InterPro" id="IPR013083">
    <property type="entry name" value="Znf_RING/FYVE/PHD"/>
</dbReference>
<feature type="domain" description="RING-CH-type" evidence="15">
    <location>
        <begin position="24"/>
        <end position="85"/>
    </location>
</feature>
<feature type="domain" description="CRIB" evidence="14">
    <location>
        <begin position="1372"/>
        <end position="1385"/>
    </location>
</feature>
<comment type="caution">
    <text evidence="16">The sequence shown here is derived from an EMBL/GenBank/DDBJ whole genome shotgun (WGS) entry which is preliminary data.</text>
</comment>
<dbReference type="EMBL" id="CAMXCT030002902">
    <property type="protein sequence ID" value="CAL4788518.1"/>
    <property type="molecule type" value="Genomic_DNA"/>
</dbReference>
<evidence type="ECO:0000313" key="17">
    <source>
        <dbReference type="EMBL" id="CAL4788518.1"/>
    </source>
</evidence>
<evidence type="ECO:0000259" key="15">
    <source>
        <dbReference type="PROSITE" id="PS51292"/>
    </source>
</evidence>
<dbReference type="SUPFAM" id="SSF57850">
    <property type="entry name" value="RING/U-box"/>
    <property type="match status" value="1"/>
</dbReference>
<keyword evidence="13" id="KW-1133">Transmembrane helix</keyword>
<feature type="transmembrane region" description="Helical" evidence="13">
    <location>
        <begin position="119"/>
        <end position="143"/>
    </location>
</feature>
<dbReference type="CDD" id="cd06457">
    <property type="entry name" value="M3A_MIP"/>
    <property type="match status" value="1"/>
</dbReference>
<proteinExistence type="inferred from homology"/>
<feature type="transmembrane region" description="Helical" evidence="13">
    <location>
        <begin position="342"/>
        <end position="365"/>
    </location>
</feature>
<keyword evidence="6 11" id="KW-0378">Hydrolase</keyword>
<dbReference type="SUPFAM" id="SSF55486">
    <property type="entry name" value="Metalloproteases ('zincins'), catalytic domain"/>
    <property type="match status" value="1"/>
</dbReference>
<evidence type="ECO:0000259" key="14">
    <source>
        <dbReference type="PROSITE" id="PS50108"/>
    </source>
</evidence>
<sequence length="1483" mass="164917">MTEGQQTVSLNWSADVAGSSSSTEDDEDELCCRICRQGEEAGKLYCPCRCAGSIKWIHGACLQAWLKSYERKPACELCGYPFDFISVYSKNAPHQLTLADWVGAFCSSSWRVSHRVLRILYAIGLWGIVLPILTIMATRSIFGRRARPELTSAWHVLPLTLDIFIGECLSLAGIAFIYFLSFLTAVRTTVSTDGRSSEGSSQAAEGEASSAEPSSSIGSQAEPRQRLNENDPEEDLMVIMGLSGNPVRSFLSMLIFLSANIAGVYLFLGIPSFLGRWTLRSVLPWIQAISPDVVAVLLWSSSETELSRSRPADRQFVSGRPVVLPSAGASVLLDMLGLAMGYFVVACCAISFVLVMLLLGAAAGYNSRSWQALRTLMNVAETQLCNFASEGWWRFQRLTVAILQWVVFPAYVGHLVLCFLCGPVLHLSQQSRASIMNSNPLISFVMQLFIGYVHLWGFAFMEGCIASVLVPEAIQRASVNFFVGAINCHRRLFGTMSEDAGTGTADSLPMPPHWATLKLALVHVAVHTPLVFTVWYLPAYLLDRLLGQSLFPMLLVDHSGEVLEGLHRRDPLFLSSSMASVRSNSKPAVGEGQSLFVLELLQLYVLVLQCIRILETSPVMTKLISALLRCGLRFVGLGHLLVGESESSESTEEPEELAATRCTGKAILKNSWIHWATKRGKILGVTSMLILCCWSVMALVMALPLALGRLIVRCILSSQAKQISDFLPLSMGVVVASAWILVMVKLGEALPRILEQASALRRRRCLHIITCGFSAFGMAVAVLWFFKKLLLSEGALLGIKGLERAENFPALAREAVQESRERLTNLEGCSPGELVSLVDGVSNSLCQIADAAELVRNVHPQEAYVSNASSAVQEVAGFMSEVNLDIGVYEPMKKAEASREFEEMSLEARTVLHHMRISMEHEGIHLPAAEKTECMELLDSEQQLSFEILNRQEQLRHQASEEGAWVPLDSLEGFGDLRGHIGRLPRRKASQEEVLIPRDSVLADQILKTAPSPEARQRIHEAQQKRDAVGEEHMVSLLAVRQRLAKLRGYESWAHWAQRDALFTSPQNVQSFLDSAWQRLRPGLEAELHLLSEEKQSLGQEKDLHAWDVPYFLQRCRQKHTEADEISEFLTYPNLVKGVELILSRLLGLSFTQEEPEAGELWHPSVQKYAIRDEKQILGILYLDPFQRPGKRIQSAQFTLQGSKLLDDGRQTPKTCLVYALPPAVGRLTASFATTFMHEIGHAVHSLLSETQFQHLSGTRGTIDFVEFPSHLFEHFVMDPESLATFAAHNSTGEALPVRLRQAHRQHPFSHFEAVQQLMYAAADQAFFDFHPSASAEEQVPLVHQHLRDSFSKYELDLDGPYKGSLMEMLGLSTPSRFDHLIHYGGSYYCYLFNRVLASPRFDSALRNVLDRNWVEALAAHVWRQSFEADPFNPEVGVRLRGLLRQGSVVQTLDVIRELHGDAFAAHEVPLDAMMELSHSRSG</sequence>
<keyword evidence="13" id="KW-0472">Membrane</keyword>
<reference evidence="16" key="1">
    <citation type="submission" date="2022-10" db="EMBL/GenBank/DDBJ databases">
        <authorList>
            <person name="Chen Y."/>
            <person name="Dougan E. K."/>
            <person name="Chan C."/>
            <person name="Rhodes N."/>
            <person name="Thang M."/>
        </authorList>
    </citation>
    <scope>NUCLEOTIDE SEQUENCE</scope>
</reference>
<accession>A0A9P1D1I4</accession>
<evidence type="ECO:0000256" key="4">
    <source>
        <dbReference type="ARBA" id="ARBA00022723"/>
    </source>
</evidence>
<dbReference type="PANTHER" id="PTHR11804">
    <property type="entry name" value="PROTEASE M3 THIMET OLIGOPEPTIDASE-RELATED"/>
    <property type="match status" value="1"/>
</dbReference>
<dbReference type="Gene3D" id="3.30.40.10">
    <property type="entry name" value="Zinc/RING finger domain, C3HC4 (zinc finger)"/>
    <property type="match status" value="1"/>
</dbReference>